<organism evidence="2 3">
    <name type="scientific">Strix occidentalis caurina</name>
    <name type="common">northern spotted owl</name>
    <dbReference type="NCBI Taxonomy" id="311401"/>
    <lineage>
        <taxon>Eukaryota</taxon>
        <taxon>Metazoa</taxon>
        <taxon>Chordata</taxon>
        <taxon>Craniata</taxon>
        <taxon>Vertebrata</taxon>
        <taxon>Euteleostomi</taxon>
        <taxon>Archelosauria</taxon>
        <taxon>Archosauria</taxon>
        <taxon>Dinosauria</taxon>
        <taxon>Saurischia</taxon>
        <taxon>Theropoda</taxon>
        <taxon>Coelurosauria</taxon>
        <taxon>Aves</taxon>
        <taxon>Neognathae</taxon>
        <taxon>Neoaves</taxon>
        <taxon>Telluraves</taxon>
        <taxon>Strigiformes</taxon>
        <taxon>Strigidae</taxon>
        <taxon>Strix</taxon>
    </lineage>
</organism>
<reference evidence="2" key="1">
    <citation type="submission" date="2025-08" db="UniProtKB">
        <authorList>
            <consortium name="Ensembl"/>
        </authorList>
    </citation>
    <scope>IDENTIFICATION</scope>
</reference>
<proteinExistence type="predicted"/>
<name>A0A8D0ETG4_STROC</name>
<keyword evidence="3" id="KW-1185">Reference proteome</keyword>
<reference evidence="2" key="2">
    <citation type="submission" date="2025-09" db="UniProtKB">
        <authorList>
            <consortium name="Ensembl"/>
        </authorList>
    </citation>
    <scope>IDENTIFICATION</scope>
</reference>
<dbReference type="Ensembl" id="ENSSOCT00000005537.1">
    <property type="protein sequence ID" value="ENSSOCP00000005383.1"/>
    <property type="gene ID" value="ENSSOCG00000004166.1"/>
</dbReference>
<evidence type="ECO:0000313" key="2">
    <source>
        <dbReference type="Ensembl" id="ENSSOCP00000005383.1"/>
    </source>
</evidence>
<dbReference type="AlphaFoldDB" id="A0A8D0ETG4"/>
<dbReference type="Proteomes" id="UP000694551">
    <property type="component" value="Unplaced"/>
</dbReference>
<sequence length="133" mass="14769">MVRTRGPETLSPPSPSSQITDTLPSWKKILTSRSLCAQGKQSCQGRAEGPFPQAQPCTHTSLPSPWLLAQPRKLPEYHEARWRLVLGINLELSDQCGPGGDLCCVPVPSPWRLTSEKSREQPGEILKLLRMSR</sequence>
<accession>A0A8D0ETG4</accession>
<protein>
    <submittedName>
        <fullName evidence="2">Uncharacterized protein</fullName>
    </submittedName>
</protein>
<evidence type="ECO:0000313" key="3">
    <source>
        <dbReference type="Proteomes" id="UP000694551"/>
    </source>
</evidence>
<feature type="region of interest" description="Disordered" evidence="1">
    <location>
        <begin position="1"/>
        <end position="22"/>
    </location>
</feature>
<evidence type="ECO:0000256" key="1">
    <source>
        <dbReference type="SAM" id="MobiDB-lite"/>
    </source>
</evidence>